<protein>
    <submittedName>
        <fullName evidence="3">Acetyltransferase</fullName>
    </submittedName>
</protein>
<comment type="caution">
    <text evidence="3">The sequence shown here is derived from an EMBL/GenBank/DDBJ whole genome shotgun (WGS) entry which is preliminary data.</text>
</comment>
<evidence type="ECO:0000256" key="1">
    <source>
        <dbReference type="ARBA" id="ARBA00023251"/>
    </source>
</evidence>
<name>A0A921FXS7_SPOPS</name>
<feature type="domain" description="N-acetyltransferase" evidence="2">
    <location>
        <begin position="6"/>
        <end position="173"/>
    </location>
</feature>
<evidence type="ECO:0000259" key="2">
    <source>
        <dbReference type="PROSITE" id="PS51186"/>
    </source>
</evidence>
<gene>
    <name evidence="3" type="ORF">K8V56_04505</name>
</gene>
<keyword evidence="1" id="KW-0046">Antibiotic resistance</keyword>
<dbReference type="Proteomes" id="UP000698173">
    <property type="component" value="Unassembled WGS sequence"/>
</dbReference>
<evidence type="ECO:0000313" key="3">
    <source>
        <dbReference type="EMBL" id="HJF31026.1"/>
    </source>
</evidence>
<dbReference type="GO" id="GO:0046677">
    <property type="term" value="P:response to antibiotic"/>
    <property type="evidence" value="ECO:0007669"/>
    <property type="project" value="UniProtKB-KW"/>
</dbReference>
<dbReference type="InterPro" id="IPR000182">
    <property type="entry name" value="GNAT_dom"/>
</dbReference>
<dbReference type="Gene3D" id="3.40.630.30">
    <property type="match status" value="1"/>
</dbReference>
<dbReference type="Pfam" id="PF13523">
    <property type="entry name" value="Acetyltransf_8"/>
    <property type="match status" value="1"/>
</dbReference>
<accession>A0A921FXS7</accession>
<reference evidence="3" key="2">
    <citation type="submission" date="2021-09" db="EMBL/GenBank/DDBJ databases">
        <authorList>
            <person name="Gilroy R."/>
        </authorList>
    </citation>
    <scope>NUCLEOTIDE SEQUENCE</scope>
    <source>
        <strain evidence="3">CHK171-7178</strain>
    </source>
</reference>
<organism evidence="3 4">
    <name type="scientific">Sporosarcina psychrophila</name>
    <name type="common">Bacillus psychrophilus</name>
    <dbReference type="NCBI Taxonomy" id="1476"/>
    <lineage>
        <taxon>Bacteria</taxon>
        <taxon>Bacillati</taxon>
        <taxon>Bacillota</taxon>
        <taxon>Bacilli</taxon>
        <taxon>Bacillales</taxon>
        <taxon>Caryophanaceae</taxon>
        <taxon>Sporosarcina</taxon>
    </lineage>
</organism>
<evidence type="ECO:0000313" key="4">
    <source>
        <dbReference type="Proteomes" id="UP000698173"/>
    </source>
</evidence>
<dbReference type="GO" id="GO:0016410">
    <property type="term" value="F:N-acyltransferase activity"/>
    <property type="evidence" value="ECO:0007669"/>
    <property type="project" value="TreeGrafter"/>
</dbReference>
<dbReference type="PANTHER" id="PTHR31438:SF1">
    <property type="entry name" value="LYSINE N-ACYLTRANSFERASE C17G9.06C-RELATED"/>
    <property type="match status" value="1"/>
</dbReference>
<dbReference type="PANTHER" id="PTHR31438">
    <property type="entry name" value="LYSINE N-ACYLTRANSFERASE C17G9.06C-RELATED"/>
    <property type="match status" value="1"/>
</dbReference>
<dbReference type="PROSITE" id="PS51186">
    <property type="entry name" value="GNAT"/>
    <property type="match status" value="1"/>
</dbReference>
<dbReference type="SUPFAM" id="SSF55729">
    <property type="entry name" value="Acyl-CoA N-acyltransferases (Nat)"/>
    <property type="match status" value="1"/>
</dbReference>
<reference evidence="3" key="1">
    <citation type="journal article" date="2021" name="PeerJ">
        <title>Extensive microbial diversity within the chicken gut microbiome revealed by metagenomics and culture.</title>
        <authorList>
            <person name="Gilroy R."/>
            <person name="Ravi A."/>
            <person name="Getino M."/>
            <person name="Pursley I."/>
            <person name="Horton D.L."/>
            <person name="Alikhan N.F."/>
            <person name="Baker D."/>
            <person name="Gharbi K."/>
            <person name="Hall N."/>
            <person name="Watson M."/>
            <person name="Adriaenssens E.M."/>
            <person name="Foster-Nyarko E."/>
            <person name="Jarju S."/>
            <person name="Secka A."/>
            <person name="Antonio M."/>
            <person name="Oren A."/>
            <person name="Chaudhuri R.R."/>
            <person name="La Ragione R."/>
            <person name="Hildebrand F."/>
            <person name="Pallen M.J."/>
        </authorList>
    </citation>
    <scope>NUCLEOTIDE SEQUENCE</scope>
    <source>
        <strain evidence="3">CHK171-7178</strain>
    </source>
</reference>
<sequence>MNEGNLQVRELERVDKVLLSKWLSDPEILRYYEGRDNPFNIEKVEQEFFDSEENVLRCLVEFSGIPIGYVQFYIVEEQERQIYGYDNSSEMVYGMDQFIGESAYWDKGIGTQLVRSMVTYLIKEKDADRIVMDPQTWNERAIHCYEKCGFEKVKLLPANELHEGEYRDSWLMEHVAKTVDV</sequence>
<proteinExistence type="predicted"/>
<dbReference type="EMBL" id="DYWT01000076">
    <property type="protein sequence ID" value="HJF31026.1"/>
    <property type="molecule type" value="Genomic_DNA"/>
</dbReference>
<dbReference type="AlphaFoldDB" id="A0A921FXS7"/>
<dbReference type="InterPro" id="IPR016181">
    <property type="entry name" value="Acyl_CoA_acyltransferase"/>
</dbReference>